<organism evidence="2">
    <name type="scientific">Haptolina brevifila</name>
    <dbReference type="NCBI Taxonomy" id="156173"/>
    <lineage>
        <taxon>Eukaryota</taxon>
        <taxon>Haptista</taxon>
        <taxon>Haptophyta</taxon>
        <taxon>Prymnesiophyceae</taxon>
        <taxon>Prymnesiales</taxon>
        <taxon>Prymnesiaceae</taxon>
        <taxon>Haptolina</taxon>
    </lineage>
</organism>
<gene>
    <name evidence="2" type="ORF">CBRE1094_LOCUS428</name>
</gene>
<proteinExistence type="predicted"/>
<sequence>MERCLLLAGAPRPQAGNDISPCTDEQGSSDDGVPLEERAMNDERRLQGAQLGEFVLHLHSFLLLLDFSSLAYPTKSCDAIHHQVQDLLHQGQLSVSQQAALLRSLVQRHAALAKFLR</sequence>
<dbReference type="AlphaFoldDB" id="A0A7S2B9H0"/>
<accession>A0A7S2B9H0</accession>
<evidence type="ECO:0000313" key="2">
    <source>
        <dbReference type="EMBL" id="CAD9390158.1"/>
    </source>
</evidence>
<evidence type="ECO:0000256" key="1">
    <source>
        <dbReference type="SAM" id="MobiDB-lite"/>
    </source>
</evidence>
<feature type="region of interest" description="Disordered" evidence="1">
    <location>
        <begin position="8"/>
        <end position="34"/>
    </location>
</feature>
<dbReference type="EMBL" id="HBGU01000850">
    <property type="protein sequence ID" value="CAD9390158.1"/>
    <property type="molecule type" value="Transcribed_RNA"/>
</dbReference>
<name>A0A7S2B9H0_9EUKA</name>
<reference evidence="2" key="1">
    <citation type="submission" date="2021-01" db="EMBL/GenBank/DDBJ databases">
        <authorList>
            <person name="Corre E."/>
            <person name="Pelletier E."/>
            <person name="Niang G."/>
            <person name="Scheremetjew M."/>
            <person name="Finn R."/>
            <person name="Kale V."/>
            <person name="Holt S."/>
            <person name="Cochrane G."/>
            <person name="Meng A."/>
            <person name="Brown T."/>
            <person name="Cohen L."/>
        </authorList>
    </citation>
    <scope>NUCLEOTIDE SEQUENCE</scope>
    <source>
        <strain evidence="2">UTEX LB 985</strain>
    </source>
</reference>
<protein>
    <submittedName>
        <fullName evidence="2">Uncharacterized protein</fullName>
    </submittedName>
</protein>